<keyword evidence="4 7" id="KW-0285">Flavoprotein</keyword>
<evidence type="ECO:0000256" key="3">
    <source>
        <dbReference type="ARBA" id="ARBA00011738"/>
    </source>
</evidence>
<protein>
    <submittedName>
        <fullName evidence="11">Acyl-CoA dehydrogenase</fullName>
    </submittedName>
</protein>
<evidence type="ECO:0000256" key="5">
    <source>
        <dbReference type="ARBA" id="ARBA00022827"/>
    </source>
</evidence>
<comment type="cofactor">
    <cofactor evidence="1 7">
        <name>FAD</name>
        <dbReference type="ChEBI" id="CHEBI:57692"/>
    </cofactor>
</comment>
<dbReference type="SUPFAM" id="SSF56645">
    <property type="entry name" value="Acyl-CoA dehydrogenase NM domain-like"/>
    <property type="match status" value="1"/>
</dbReference>
<dbReference type="PANTHER" id="PTHR48083:SF13">
    <property type="entry name" value="ACYL-COA DEHYDROGENASE FAMILY MEMBER 11"/>
    <property type="match status" value="1"/>
</dbReference>
<evidence type="ECO:0000256" key="6">
    <source>
        <dbReference type="ARBA" id="ARBA00023002"/>
    </source>
</evidence>
<dbReference type="InterPro" id="IPR013786">
    <property type="entry name" value="AcylCoA_DH/ox_N"/>
</dbReference>
<comment type="subunit">
    <text evidence="3">Homodimer.</text>
</comment>
<keyword evidence="12" id="KW-1185">Reference proteome</keyword>
<evidence type="ECO:0000259" key="9">
    <source>
        <dbReference type="Pfam" id="PF02770"/>
    </source>
</evidence>
<dbReference type="InterPro" id="IPR036250">
    <property type="entry name" value="AcylCo_DH-like_C"/>
</dbReference>
<dbReference type="Pfam" id="PF02771">
    <property type="entry name" value="Acyl-CoA_dh_N"/>
    <property type="match status" value="1"/>
</dbReference>
<evidence type="ECO:0000256" key="4">
    <source>
        <dbReference type="ARBA" id="ARBA00022630"/>
    </source>
</evidence>
<feature type="domain" description="Acyl-CoA dehydrogenase/oxidase C-terminal" evidence="8">
    <location>
        <begin position="242"/>
        <end position="368"/>
    </location>
</feature>
<organism evidence="11 12">
    <name type="scientific">Mycobacterium branderi</name>
    <dbReference type="NCBI Taxonomy" id="43348"/>
    <lineage>
        <taxon>Bacteria</taxon>
        <taxon>Bacillati</taxon>
        <taxon>Actinomycetota</taxon>
        <taxon>Actinomycetes</taxon>
        <taxon>Mycobacteriales</taxon>
        <taxon>Mycobacteriaceae</taxon>
        <taxon>Mycobacterium</taxon>
    </lineage>
</organism>
<dbReference type="PANTHER" id="PTHR48083">
    <property type="entry name" value="MEDIUM-CHAIN SPECIFIC ACYL-COA DEHYDROGENASE, MITOCHONDRIAL-RELATED"/>
    <property type="match status" value="1"/>
</dbReference>
<dbReference type="InterPro" id="IPR009075">
    <property type="entry name" value="AcylCo_DH/oxidase_C"/>
</dbReference>
<feature type="domain" description="Acyl-CoA oxidase/dehydrogenase middle" evidence="9">
    <location>
        <begin position="130"/>
        <end position="211"/>
    </location>
</feature>
<keyword evidence="5 7" id="KW-0274">FAD</keyword>
<evidence type="ECO:0000259" key="8">
    <source>
        <dbReference type="Pfam" id="PF00441"/>
    </source>
</evidence>
<dbReference type="Proteomes" id="UP000467379">
    <property type="component" value="Chromosome"/>
</dbReference>
<comment type="similarity">
    <text evidence="2 7">Belongs to the acyl-CoA dehydrogenase family.</text>
</comment>
<proteinExistence type="inferred from homology"/>
<dbReference type="Pfam" id="PF02770">
    <property type="entry name" value="Acyl-CoA_dh_M"/>
    <property type="match status" value="1"/>
</dbReference>
<dbReference type="InterPro" id="IPR037069">
    <property type="entry name" value="AcylCoA_DH/ox_N_sf"/>
</dbReference>
<reference evidence="11 12" key="1">
    <citation type="journal article" date="2019" name="Emerg. Microbes Infect.">
        <title>Comprehensive subspecies identification of 175 nontuberculous mycobacteria species based on 7547 genomic profiles.</title>
        <authorList>
            <person name="Matsumoto Y."/>
            <person name="Kinjo T."/>
            <person name="Motooka D."/>
            <person name="Nabeya D."/>
            <person name="Jung N."/>
            <person name="Uechi K."/>
            <person name="Horii T."/>
            <person name="Iida T."/>
            <person name="Fujita J."/>
            <person name="Nakamura S."/>
        </authorList>
    </citation>
    <scope>NUCLEOTIDE SEQUENCE [LARGE SCALE GENOMIC DNA]</scope>
    <source>
        <strain evidence="11 12">JCM 12687</strain>
    </source>
</reference>
<dbReference type="SUPFAM" id="SSF47203">
    <property type="entry name" value="Acyl-CoA dehydrogenase C-terminal domain-like"/>
    <property type="match status" value="1"/>
</dbReference>
<name>A0ABN6B1J2_9MYCO</name>
<dbReference type="InterPro" id="IPR009100">
    <property type="entry name" value="AcylCoA_DH/oxidase_NM_dom_sf"/>
</dbReference>
<dbReference type="InterPro" id="IPR006091">
    <property type="entry name" value="Acyl-CoA_Oxase/DH_mid-dom"/>
</dbReference>
<evidence type="ECO:0000256" key="2">
    <source>
        <dbReference type="ARBA" id="ARBA00009347"/>
    </source>
</evidence>
<evidence type="ECO:0000313" key="12">
    <source>
        <dbReference type="Proteomes" id="UP000467379"/>
    </source>
</evidence>
<dbReference type="Gene3D" id="2.40.110.10">
    <property type="entry name" value="Butyryl-CoA Dehydrogenase, subunit A, domain 2"/>
    <property type="match status" value="1"/>
</dbReference>
<evidence type="ECO:0000256" key="1">
    <source>
        <dbReference type="ARBA" id="ARBA00001974"/>
    </source>
</evidence>
<evidence type="ECO:0000313" key="11">
    <source>
        <dbReference type="EMBL" id="BBZ11555.1"/>
    </source>
</evidence>
<sequence length="437" mass="48236">MIDFDIPAGLAALRDEIRAFVVEQIVPYETDPRLTRHGPDDELRAELVELARTAGLLTFQAPKRFGGREPSHREQAVLFEAAGWSTLGPVALNCAAPDEGNMYLLGKIANAEQVDEFLLPVLDGRQRSVFAMTEPDGAGADPNQLATIAEFDGTDYVINGRKWLITGAHGARTWIIMARVAPNPHGPDGPTLFLCDGRTPGIELERVMNTMDRNYVEGHGVVRFADLRLPASAVLGEVGQALRYAQLRLAPARLTHCMRWLGAATRAQSIAVAHARTRTAFGKPLGEHQGVSFMIADNEIALQQCRLAIWWACWALDSGAKGRHESSMVKAYVSEELFKVADRCVQILGGIGISDDSGRHDFLRHARLPALRRPDRSPQIRDRPAGTALAVALLLGGRPRRRQRVVQGRIQRHGLVQAKQLNWAFCHRTVRDDNELT</sequence>
<dbReference type="Gene3D" id="1.10.540.10">
    <property type="entry name" value="Acyl-CoA dehydrogenase/oxidase, N-terminal domain"/>
    <property type="match status" value="1"/>
</dbReference>
<feature type="domain" description="Acyl-CoA dehydrogenase/oxidase N-terminal" evidence="10">
    <location>
        <begin position="12"/>
        <end position="124"/>
    </location>
</feature>
<evidence type="ECO:0000259" key="10">
    <source>
        <dbReference type="Pfam" id="PF02771"/>
    </source>
</evidence>
<gene>
    <name evidence="11" type="ORF">MBRA_17500</name>
</gene>
<dbReference type="Gene3D" id="1.20.140.10">
    <property type="entry name" value="Butyryl-CoA Dehydrogenase, subunit A, domain 3"/>
    <property type="match status" value="1"/>
</dbReference>
<dbReference type="EMBL" id="AP022606">
    <property type="protein sequence ID" value="BBZ11555.1"/>
    <property type="molecule type" value="Genomic_DNA"/>
</dbReference>
<dbReference type="InterPro" id="IPR046373">
    <property type="entry name" value="Acyl-CoA_Oxase/DH_mid-dom_sf"/>
</dbReference>
<evidence type="ECO:0000256" key="7">
    <source>
        <dbReference type="RuleBase" id="RU362125"/>
    </source>
</evidence>
<keyword evidence="6 7" id="KW-0560">Oxidoreductase</keyword>
<accession>A0ABN6B1J2</accession>
<dbReference type="Pfam" id="PF00441">
    <property type="entry name" value="Acyl-CoA_dh_1"/>
    <property type="match status" value="1"/>
</dbReference>
<dbReference type="InterPro" id="IPR050741">
    <property type="entry name" value="Acyl-CoA_dehydrogenase"/>
</dbReference>